<evidence type="ECO:0000256" key="3">
    <source>
        <dbReference type="ARBA" id="ARBA00022525"/>
    </source>
</evidence>
<evidence type="ECO:0000256" key="4">
    <source>
        <dbReference type="RuleBase" id="RU004262"/>
    </source>
</evidence>
<dbReference type="Proteomes" id="UP000681967">
    <property type="component" value="Unassembled WGS sequence"/>
</dbReference>
<evidence type="ECO:0000256" key="1">
    <source>
        <dbReference type="ARBA" id="ARBA00004613"/>
    </source>
</evidence>
<gene>
    <name evidence="6" type="ORF">BYL167_LOCUS74476</name>
</gene>
<keyword evidence="3" id="KW-0964">Secreted</keyword>
<dbReference type="SUPFAM" id="SSF53474">
    <property type="entry name" value="alpha/beta-Hydrolases"/>
    <property type="match status" value="1"/>
</dbReference>
<dbReference type="EMBL" id="CAJOBH010265638">
    <property type="protein sequence ID" value="CAF5160690.1"/>
    <property type="molecule type" value="Genomic_DNA"/>
</dbReference>
<dbReference type="AlphaFoldDB" id="A0A8S3GD82"/>
<protein>
    <recommendedName>
        <fullName evidence="5">Lipase domain-containing protein</fullName>
    </recommendedName>
</protein>
<name>A0A8S3GD82_9BILA</name>
<evidence type="ECO:0000259" key="5">
    <source>
        <dbReference type="Pfam" id="PF00151"/>
    </source>
</evidence>
<accession>A0A8S3GD82</accession>
<dbReference type="GO" id="GO:0016042">
    <property type="term" value="P:lipid catabolic process"/>
    <property type="evidence" value="ECO:0007669"/>
    <property type="project" value="TreeGrafter"/>
</dbReference>
<evidence type="ECO:0000313" key="6">
    <source>
        <dbReference type="EMBL" id="CAF5160690.1"/>
    </source>
</evidence>
<reference evidence="6" key="1">
    <citation type="submission" date="2021-02" db="EMBL/GenBank/DDBJ databases">
        <authorList>
            <person name="Nowell W R."/>
        </authorList>
    </citation>
    <scope>NUCLEOTIDE SEQUENCE</scope>
</reference>
<comment type="subcellular location">
    <subcellularLocation>
        <location evidence="1">Secreted</location>
    </subcellularLocation>
</comment>
<feature type="domain" description="Lipase" evidence="5">
    <location>
        <begin position="2"/>
        <end position="110"/>
    </location>
</feature>
<dbReference type="Gene3D" id="3.40.50.1820">
    <property type="entry name" value="alpha/beta hydrolase"/>
    <property type="match status" value="1"/>
</dbReference>
<evidence type="ECO:0000256" key="2">
    <source>
        <dbReference type="ARBA" id="ARBA00010701"/>
    </source>
</evidence>
<sequence length="111" mass="11672">GLLLQKLNNIKGLSYDKVHCIGHSLGAHTCGLASNTINNQMARISGLDPAGPLFEGKDVVVRLDKNDAKFVDIIHSNTELALGVGLGSSEPSGHVDFYANGGRYQPGCPSV</sequence>
<comment type="caution">
    <text evidence="6">The sequence shown here is derived from an EMBL/GenBank/DDBJ whole genome shotgun (WGS) entry which is preliminary data.</text>
</comment>
<dbReference type="InterPro" id="IPR013818">
    <property type="entry name" value="Lipase"/>
</dbReference>
<proteinExistence type="inferred from homology"/>
<dbReference type="InterPro" id="IPR029058">
    <property type="entry name" value="AB_hydrolase_fold"/>
</dbReference>
<evidence type="ECO:0000313" key="7">
    <source>
        <dbReference type="Proteomes" id="UP000681967"/>
    </source>
</evidence>
<dbReference type="PANTHER" id="PTHR11610">
    <property type="entry name" value="LIPASE"/>
    <property type="match status" value="1"/>
</dbReference>
<dbReference type="InterPro" id="IPR000734">
    <property type="entry name" value="TAG_lipase"/>
</dbReference>
<dbReference type="Pfam" id="PF00151">
    <property type="entry name" value="Lipase"/>
    <property type="match status" value="1"/>
</dbReference>
<dbReference type="GO" id="GO:0005615">
    <property type="term" value="C:extracellular space"/>
    <property type="evidence" value="ECO:0007669"/>
    <property type="project" value="TreeGrafter"/>
</dbReference>
<organism evidence="6 7">
    <name type="scientific">Rotaria magnacalcarata</name>
    <dbReference type="NCBI Taxonomy" id="392030"/>
    <lineage>
        <taxon>Eukaryota</taxon>
        <taxon>Metazoa</taxon>
        <taxon>Spiralia</taxon>
        <taxon>Gnathifera</taxon>
        <taxon>Rotifera</taxon>
        <taxon>Eurotatoria</taxon>
        <taxon>Bdelloidea</taxon>
        <taxon>Philodinida</taxon>
        <taxon>Philodinidae</taxon>
        <taxon>Rotaria</taxon>
    </lineage>
</organism>
<dbReference type="GO" id="GO:0016298">
    <property type="term" value="F:lipase activity"/>
    <property type="evidence" value="ECO:0007669"/>
    <property type="project" value="InterPro"/>
</dbReference>
<comment type="similarity">
    <text evidence="2 4">Belongs to the AB hydrolase superfamily. Lipase family.</text>
</comment>
<feature type="non-terminal residue" evidence="6">
    <location>
        <position position="1"/>
    </location>
</feature>